<gene>
    <name evidence="1" type="ORF">IMZ08_04260</name>
</gene>
<sequence>MKTFKLVSLAIVQTLENSKVIEEISLLDGLIIHKLDGENGWLIEVYVDKKYSELFESLHEKNEQIHIQATITKKSNDPASLYAKIKSITVMEEHISILMDANIVDKLDLAELVLSDLVEEGLQGAELLQQFKLRLREKRGSAAPIKANR</sequence>
<evidence type="ECO:0000313" key="2">
    <source>
        <dbReference type="Proteomes" id="UP001516662"/>
    </source>
</evidence>
<name>A0ABR9QFJ7_9BACI</name>
<dbReference type="Pfam" id="PF14183">
    <property type="entry name" value="YwpF"/>
    <property type="match status" value="1"/>
</dbReference>
<organism evidence="1 2">
    <name type="scientific">Litchfieldia luteola</name>
    <dbReference type="NCBI Taxonomy" id="682179"/>
    <lineage>
        <taxon>Bacteria</taxon>
        <taxon>Bacillati</taxon>
        <taxon>Bacillota</taxon>
        <taxon>Bacilli</taxon>
        <taxon>Bacillales</taxon>
        <taxon>Bacillaceae</taxon>
        <taxon>Litchfieldia</taxon>
    </lineage>
</organism>
<accession>A0ABR9QFJ7</accession>
<dbReference type="Proteomes" id="UP001516662">
    <property type="component" value="Unassembled WGS sequence"/>
</dbReference>
<dbReference type="EMBL" id="JADCLJ010000007">
    <property type="protein sequence ID" value="MBE4907272.1"/>
    <property type="molecule type" value="Genomic_DNA"/>
</dbReference>
<protein>
    <submittedName>
        <fullName evidence="1">YwpF-like family protein</fullName>
    </submittedName>
</protein>
<dbReference type="RefSeq" id="WP_193534738.1">
    <property type="nucleotide sequence ID" value="NZ_JADCLJ010000007.1"/>
</dbReference>
<comment type="caution">
    <text evidence="1">The sequence shown here is derived from an EMBL/GenBank/DDBJ whole genome shotgun (WGS) entry which is preliminary data.</text>
</comment>
<reference evidence="1 2" key="1">
    <citation type="submission" date="2020-10" db="EMBL/GenBank/DDBJ databases">
        <title>Bacillus sp. HD4P25, an endophyte from a halophyte.</title>
        <authorList>
            <person name="Sun J.-Q."/>
        </authorList>
    </citation>
    <scope>NUCLEOTIDE SEQUENCE [LARGE SCALE GENOMIC DNA]</scope>
    <source>
        <strain evidence="1 2">YIM 93174</strain>
    </source>
</reference>
<proteinExistence type="predicted"/>
<evidence type="ECO:0000313" key="1">
    <source>
        <dbReference type="EMBL" id="MBE4907272.1"/>
    </source>
</evidence>
<dbReference type="InterPro" id="IPR025573">
    <property type="entry name" value="YwpF"/>
</dbReference>
<keyword evidence="2" id="KW-1185">Reference proteome</keyword>